<dbReference type="Gene3D" id="3.60.10.10">
    <property type="entry name" value="Endonuclease/exonuclease/phosphatase"/>
    <property type="match status" value="1"/>
</dbReference>
<dbReference type="Proteomes" id="UP001174136">
    <property type="component" value="Unassembled WGS sequence"/>
</dbReference>
<name>A0AA47NBC3_MERPO</name>
<protein>
    <recommendedName>
        <fullName evidence="1">Endonuclease/exonuclease/phosphatase domain-containing protein</fullName>
    </recommendedName>
</protein>
<dbReference type="AlphaFoldDB" id="A0AA47NBC3"/>
<evidence type="ECO:0000313" key="2">
    <source>
        <dbReference type="EMBL" id="KAK0154922.1"/>
    </source>
</evidence>
<accession>A0AA47NBC3</accession>
<comment type="caution">
    <text evidence="2">The sequence shown here is derived from an EMBL/GenBank/DDBJ whole genome shotgun (WGS) entry which is preliminary data.</text>
</comment>
<dbReference type="InterPro" id="IPR005135">
    <property type="entry name" value="Endo/exonuclease/phosphatase"/>
</dbReference>
<dbReference type="EMBL" id="JAOPHQ010000319">
    <property type="protein sequence ID" value="KAK0154922.1"/>
    <property type="molecule type" value="Genomic_DNA"/>
</dbReference>
<dbReference type="PANTHER" id="PTHR46670">
    <property type="entry name" value="ENDO/EXONUCLEASE/PHOSPHATASE DOMAIN-CONTAINING PROTEIN"/>
    <property type="match status" value="1"/>
</dbReference>
<keyword evidence="3" id="KW-1185">Reference proteome</keyword>
<dbReference type="Pfam" id="PF03372">
    <property type="entry name" value="Exo_endo_phos"/>
    <property type="match status" value="1"/>
</dbReference>
<dbReference type="SUPFAM" id="SSF56219">
    <property type="entry name" value="DNase I-like"/>
    <property type="match status" value="1"/>
</dbReference>
<evidence type="ECO:0000313" key="3">
    <source>
        <dbReference type="Proteomes" id="UP001174136"/>
    </source>
</evidence>
<gene>
    <name evidence="2" type="ORF">N1851_002758</name>
</gene>
<dbReference type="InterPro" id="IPR036691">
    <property type="entry name" value="Endo/exonu/phosph_ase_sf"/>
</dbReference>
<dbReference type="PANTHER" id="PTHR46670:SF3">
    <property type="entry name" value="ENDONUCLEASE_EXONUCLEASE_PHOSPHATASE DOMAIN-CONTAINING PROTEIN"/>
    <property type="match status" value="1"/>
</dbReference>
<feature type="domain" description="Endonuclease/exonuclease/phosphatase" evidence="1">
    <location>
        <begin position="17"/>
        <end position="162"/>
    </location>
</feature>
<proteinExistence type="predicted"/>
<reference evidence="2" key="1">
    <citation type="journal article" date="2023" name="Front. Mar. Sci.">
        <title>A new Merluccius polli reference genome to investigate the effects of global change in West African waters.</title>
        <authorList>
            <person name="Mateo J.L."/>
            <person name="Blanco-Fernandez C."/>
            <person name="Garcia-Vazquez E."/>
            <person name="Machado-Schiaffino G."/>
        </authorList>
    </citation>
    <scope>NUCLEOTIDE SEQUENCE</scope>
    <source>
        <strain evidence="2">C29</strain>
        <tissue evidence="2">Fin</tissue>
    </source>
</reference>
<organism evidence="2 3">
    <name type="scientific">Merluccius polli</name>
    <name type="common">Benguela hake</name>
    <name type="synonym">Merluccius cadenati</name>
    <dbReference type="NCBI Taxonomy" id="89951"/>
    <lineage>
        <taxon>Eukaryota</taxon>
        <taxon>Metazoa</taxon>
        <taxon>Chordata</taxon>
        <taxon>Craniata</taxon>
        <taxon>Vertebrata</taxon>
        <taxon>Euteleostomi</taxon>
        <taxon>Actinopterygii</taxon>
        <taxon>Neopterygii</taxon>
        <taxon>Teleostei</taxon>
        <taxon>Neoteleostei</taxon>
        <taxon>Acanthomorphata</taxon>
        <taxon>Zeiogadaria</taxon>
        <taxon>Gadariae</taxon>
        <taxon>Gadiformes</taxon>
        <taxon>Gadoidei</taxon>
        <taxon>Merlucciidae</taxon>
        <taxon>Merluccius</taxon>
    </lineage>
</organism>
<evidence type="ECO:0000259" key="1">
    <source>
        <dbReference type="Pfam" id="PF03372"/>
    </source>
</evidence>
<sequence>MDYFPLNQTTPTGYTYLDKPRPEGRGGGIAAIFRNNIKTTTISIPPAPSFEHLAFKLSGPSPLVTAIIYRPPRPHPASFLTDFLTKLSAISPSVLLLGDFNLHIDNTDSTPAIEFLNLLQCLNFTQHINFPTHSRGHILDLVCSTNLHIQHLSSHNLHISDHLAIILDLDIPIPTPKQQRTITFRNLKSLSPSALSASLTHCLDPADLVNYYNNTLSSCLDQLAPTKTKTVSFTHSAPWYTTELRHMKTRKRQLERLYNTTGLSVHLLAHLQKYKDALNSARSTHYSHLIHSGSNNPKALFSTINSLLKPHDKTSTSFNTVKCQSFLSFFQTKISTIYSNLNISGTPPISPPASPPIVPQPLFQFSPLTPAHLTTIMTGIMTVHDWSTSPAFFPLLHNQIRST</sequence>
<dbReference type="GO" id="GO:0003824">
    <property type="term" value="F:catalytic activity"/>
    <property type="evidence" value="ECO:0007669"/>
    <property type="project" value="InterPro"/>
</dbReference>